<evidence type="ECO:0000313" key="3">
    <source>
        <dbReference type="Proteomes" id="UP000253426"/>
    </source>
</evidence>
<protein>
    <submittedName>
        <fullName evidence="2">Uncharacterized protein</fullName>
    </submittedName>
</protein>
<organism evidence="2 3">
    <name type="scientific">Roseimicrobium gellanilyticum</name>
    <dbReference type="NCBI Taxonomy" id="748857"/>
    <lineage>
        <taxon>Bacteria</taxon>
        <taxon>Pseudomonadati</taxon>
        <taxon>Verrucomicrobiota</taxon>
        <taxon>Verrucomicrobiia</taxon>
        <taxon>Verrucomicrobiales</taxon>
        <taxon>Verrucomicrobiaceae</taxon>
        <taxon>Roseimicrobium</taxon>
    </lineage>
</organism>
<reference evidence="2 3" key="1">
    <citation type="submission" date="2018-06" db="EMBL/GenBank/DDBJ databases">
        <title>Genomic Encyclopedia of Type Strains, Phase IV (KMG-IV): sequencing the most valuable type-strain genomes for metagenomic binning, comparative biology and taxonomic classification.</title>
        <authorList>
            <person name="Goeker M."/>
        </authorList>
    </citation>
    <scope>NUCLEOTIDE SEQUENCE [LARGE SCALE GENOMIC DNA]</scope>
    <source>
        <strain evidence="2 3">DSM 25532</strain>
    </source>
</reference>
<dbReference type="RefSeq" id="WP_113958942.1">
    <property type="nucleotide sequence ID" value="NZ_QNRR01000004.1"/>
</dbReference>
<feature type="compositionally biased region" description="Gly residues" evidence="1">
    <location>
        <begin position="290"/>
        <end position="299"/>
    </location>
</feature>
<keyword evidence="3" id="KW-1185">Reference proteome</keyword>
<comment type="caution">
    <text evidence="2">The sequence shown here is derived from an EMBL/GenBank/DDBJ whole genome shotgun (WGS) entry which is preliminary data.</text>
</comment>
<name>A0A366HN02_9BACT</name>
<dbReference type="AlphaFoldDB" id="A0A366HN02"/>
<evidence type="ECO:0000256" key="1">
    <source>
        <dbReference type="SAM" id="MobiDB-lite"/>
    </source>
</evidence>
<accession>A0A366HN02</accession>
<sequence length="347" mass="36929">MPLEPEEIASALNLDEKSTVVTRVMGHIETLIGEMELTPSKEARMNELVLSELREWGDTVLTDQPKNVEGWLKGVAQCVKDAGKRLREEHAVSFEVETDMSTASELEEARHHEEAERMDKGAMELRLPTVLDRAEGTSAVVGYADMGKVVAAKLEKGQALRTADLATCTGVCLFDPETNVGAMMHVYDGSGIPTIEDALEAMKAVDPELEPGRLQVVLMPGISTETGNRSHLAKLQGDLAKAGITHVRDHSKIGQKAGELLLKDDGVVIASMNREKLEMKVGGPKMESVGSGGSVGMGTPGTADTGEKPLSVREALAKGKTSPTLGPMGQSVGQGAGDPSTAIKVRR</sequence>
<gene>
    <name evidence="2" type="ORF">DES53_104373</name>
</gene>
<dbReference type="EMBL" id="QNRR01000004">
    <property type="protein sequence ID" value="RBP44552.1"/>
    <property type="molecule type" value="Genomic_DNA"/>
</dbReference>
<evidence type="ECO:0000313" key="2">
    <source>
        <dbReference type="EMBL" id="RBP44552.1"/>
    </source>
</evidence>
<dbReference type="OrthoDB" id="196924at2"/>
<dbReference type="Proteomes" id="UP000253426">
    <property type="component" value="Unassembled WGS sequence"/>
</dbReference>
<proteinExistence type="predicted"/>
<feature type="region of interest" description="Disordered" evidence="1">
    <location>
        <begin position="281"/>
        <end position="347"/>
    </location>
</feature>
<feature type="compositionally biased region" description="Basic and acidic residues" evidence="1">
    <location>
        <begin position="305"/>
        <end position="317"/>
    </location>
</feature>